<dbReference type="InterPro" id="IPR035897">
    <property type="entry name" value="Toll_tir_struct_dom_sf"/>
</dbReference>
<dbReference type="GO" id="GO:0035438">
    <property type="term" value="F:cyclic-di-GMP binding"/>
    <property type="evidence" value="ECO:0007669"/>
    <property type="project" value="TreeGrafter"/>
</dbReference>
<sequence>MSNEGKNLFDSSVLKHTTELATLRRKIDFIISQCEEHGVNLSDIERTQEHVNDLLKRFDKVAHEYEQFVAGHRTAEGEREMISFHQTLSSVTKSVTEFIKHMNFLYSKINMNNQPRASQGSKSQRSHLSHASSKLTQTLLQHTAKVEQAREAALKASRTMLTCKKELEAAEQSLDAVRKVLDFLDEGGSIFKDSENRNEESRYRTERYVKENFEINTPPPNPAVIPESVGPSMGEKMADDEGTDVDITHDVFLIHANEPSEDKQFALNKLKPLLEEQGLKVLTHDEEFQGGQVVLENIARPVRKCRKSIIVLTKHSNESPWCSLELLLALEKSHRHNVMSLIVLRKGHSVEERLALDMLNTVPHVDIENYDDIDNKLEDLVTKIKERRQTEELLPAGNIAHAQVWSHYFGLLQYLLPEIENLIKKTELYKKYPNRFSLKLYELIPVNCRCPKIVQDIYNCEDNSTNTTRISVLEERLPTLVYMRSGNKREVSMFIYSVKDKDDQEYYCVAEYPTVIARIKKMIEDTSTRLRDCDRLIQLGRFYYTLTALLRHESLPDSLNKANVILYNENRRGFVLADEMVKAIKEDIYFGGINEGRVERPLNRLSSGEPDSYQYEAFLFYDDLDDCSREKGEEIKQYLEMKGLKFYLEVERSGRGKFDLDLAIQECYWTIVILTRKSLLNKEFTMKVLSLLESFLCDNKIRLIPVLVDTRYGDIPDTIRFVPYVGVDDSKKYLERLYCTLQGKAIPFDKDSLIPAGDVGYALAWTYALNYLQFVLKGLGDSITKALENHSKSSCIHRKKVYIILPFSCDCKDTLSKADDKISVLDTIHPVYKNFCGNERKYTFDMYTFKDSEQEYAFAGQYAEPVTCLNEMMKVKIAGVKEADMVNQSRIFCREIEKILDEKFAEVKDSCEIVFYDDRIHQLSTEMKRRLSN</sequence>
<dbReference type="InterPro" id="IPR038623">
    <property type="entry name" value="STING_C_sf"/>
</dbReference>
<dbReference type="OrthoDB" id="6072910at2759"/>
<dbReference type="GO" id="GO:0005776">
    <property type="term" value="C:autophagosome"/>
    <property type="evidence" value="ECO:0007669"/>
    <property type="project" value="TreeGrafter"/>
</dbReference>
<feature type="region of interest" description="Disordered" evidence="1">
    <location>
        <begin position="113"/>
        <end position="136"/>
    </location>
</feature>
<feature type="compositionally biased region" description="Polar residues" evidence="1">
    <location>
        <begin position="113"/>
        <end position="123"/>
    </location>
</feature>
<feature type="domain" description="TIR" evidence="2">
    <location>
        <begin position="247"/>
        <end position="388"/>
    </location>
</feature>
<keyword evidence="3" id="KW-1185">Reference proteome</keyword>
<dbReference type="GO" id="GO:0061709">
    <property type="term" value="P:reticulophagy"/>
    <property type="evidence" value="ECO:0007669"/>
    <property type="project" value="TreeGrafter"/>
</dbReference>
<dbReference type="SUPFAM" id="SSF52200">
    <property type="entry name" value="Toll/Interleukin receptor TIR domain"/>
    <property type="match status" value="2"/>
</dbReference>
<evidence type="ECO:0000259" key="2">
    <source>
        <dbReference type="PROSITE" id="PS50104"/>
    </source>
</evidence>
<dbReference type="GO" id="GO:0000045">
    <property type="term" value="P:autophagosome assembly"/>
    <property type="evidence" value="ECO:0007669"/>
    <property type="project" value="TreeGrafter"/>
</dbReference>
<organism evidence="3 4">
    <name type="scientific">Crassostrea virginica</name>
    <name type="common">Eastern oyster</name>
    <dbReference type="NCBI Taxonomy" id="6565"/>
    <lineage>
        <taxon>Eukaryota</taxon>
        <taxon>Metazoa</taxon>
        <taxon>Spiralia</taxon>
        <taxon>Lophotrochozoa</taxon>
        <taxon>Mollusca</taxon>
        <taxon>Bivalvia</taxon>
        <taxon>Autobranchia</taxon>
        <taxon>Pteriomorphia</taxon>
        <taxon>Ostreida</taxon>
        <taxon>Ostreoidea</taxon>
        <taxon>Ostreidae</taxon>
        <taxon>Crassostrea</taxon>
    </lineage>
</organism>
<evidence type="ECO:0000313" key="4">
    <source>
        <dbReference type="RefSeq" id="XP_022327731.1"/>
    </source>
</evidence>
<dbReference type="GO" id="GO:0007165">
    <property type="term" value="P:signal transduction"/>
    <property type="evidence" value="ECO:0007669"/>
    <property type="project" value="InterPro"/>
</dbReference>
<dbReference type="PANTHER" id="PTHR34339">
    <property type="entry name" value="STIMULATOR OF INTERFERON GENES PROTEIN"/>
    <property type="match status" value="1"/>
</dbReference>
<accession>A0A8B8DL69</accession>
<evidence type="ECO:0000313" key="3">
    <source>
        <dbReference type="Proteomes" id="UP000694844"/>
    </source>
</evidence>
<dbReference type="Gene3D" id="1.20.5.5200">
    <property type="match status" value="2"/>
</dbReference>
<dbReference type="PROSITE" id="PS50104">
    <property type="entry name" value="TIR"/>
    <property type="match status" value="1"/>
</dbReference>
<dbReference type="GO" id="GO:0016239">
    <property type="term" value="P:positive regulation of macroautophagy"/>
    <property type="evidence" value="ECO:0007669"/>
    <property type="project" value="TreeGrafter"/>
</dbReference>
<evidence type="ECO:0000256" key="1">
    <source>
        <dbReference type="SAM" id="MobiDB-lite"/>
    </source>
</evidence>
<dbReference type="AlphaFoldDB" id="A0A8B8DL69"/>
<dbReference type="GO" id="GO:0032481">
    <property type="term" value="P:positive regulation of type I interferon production"/>
    <property type="evidence" value="ECO:0007669"/>
    <property type="project" value="InterPro"/>
</dbReference>
<dbReference type="Proteomes" id="UP000694844">
    <property type="component" value="Chromosome 3"/>
</dbReference>
<dbReference type="Gene3D" id="3.40.50.12100">
    <property type="entry name" value="Stimulator of interferon genes protein"/>
    <property type="match status" value="2"/>
</dbReference>
<dbReference type="InterPro" id="IPR055432">
    <property type="entry name" value="STING_LBD"/>
</dbReference>
<dbReference type="GO" id="GO:0005789">
    <property type="term" value="C:endoplasmic reticulum membrane"/>
    <property type="evidence" value="ECO:0007669"/>
    <property type="project" value="TreeGrafter"/>
</dbReference>
<dbReference type="RefSeq" id="XP_022327731.1">
    <property type="nucleotide sequence ID" value="XM_022472023.1"/>
</dbReference>
<dbReference type="KEGG" id="cvn:111127040"/>
<dbReference type="GO" id="GO:0002218">
    <property type="term" value="P:activation of innate immune response"/>
    <property type="evidence" value="ECO:0007669"/>
    <property type="project" value="InterPro"/>
</dbReference>
<dbReference type="Gene3D" id="3.40.50.10140">
    <property type="entry name" value="Toll/interleukin-1 receptor homology (TIR) domain"/>
    <property type="match status" value="2"/>
</dbReference>
<dbReference type="GO" id="GO:0045087">
    <property type="term" value="P:innate immune response"/>
    <property type="evidence" value="ECO:0007669"/>
    <property type="project" value="TreeGrafter"/>
</dbReference>
<dbReference type="GeneID" id="111127040"/>
<gene>
    <name evidence="4" type="primary">LOC111127040</name>
</gene>
<dbReference type="Pfam" id="PF13676">
    <property type="entry name" value="TIR_2"/>
    <property type="match status" value="1"/>
</dbReference>
<dbReference type="SMART" id="SM00255">
    <property type="entry name" value="TIR"/>
    <property type="match status" value="1"/>
</dbReference>
<proteinExistence type="predicted"/>
<protein>
    <submittedName>
        <fullName evidence="4">Uncharacterized protein LOC111127040</fullName>
    </submittedName>
</protein>
<name>A0A8B8DL69_CRAVI</name>
<dbReference type="GO" id="GO:0061507">
    <property type="term" value="F:2',3'-cyclic GMP-AMP binding"/>
    <property type="evidence" value="ECO:0007669"/>
    <property type="project" value="TreeGrafter"/>
</dbReference>
<dbReference type="InterPro" id="IPR000157">
    <property type="entry name" value="TIR_dom"/>
</dbReference>
<reference evidence="4" key="1">
    <citation type="submission" date="2025-08" db="UniProtKB">
        <authorList>
            <consortium name="RefSeq"/>
        </authorList>
    </citation>
    <scope>IDENTIFICATION</scope>
    <source>
        <tissue evidence="4">Whole sample</tissue>
    </source>
</reference>
<dbReference type="Pfam" id="PF15009">
    <property type="entry name" value="STING_LBD"/>
    <property type="match status" value="2"/>
</dbReference>
<dbReference type="PANTHER" id="PTHR34339:SF1">
    <property type="entry name" value="STIMULATOR OF INTERFERON GENES PROTEIN"/>
    <property type="match status" value="1"/>
</dbReference>
<dbReference type="InterPro" id="IPR029158">
    <property type="entry name" value="STING"/>
</dbReference>